<dbReference type="CDD" id="cd16936">
    <property type="entry name" value="HATPase_RsbW-like"/>
    <property type="match status" value="1"/>
</dbReference>
<feature type="domain" description="Histidine kinase/HSP90-like ATPase" evidence="2">
    <location>
        <begin position="3"/>
        <end position="113"/>
    </location>
</feature>
<keyword evidence="1" id="KW-0418">Kinase</keyword>
<evidence type="ECO:0000313" key="3">
    <source>
        <dbReference type="EMBL" id="WAX55522.1"/>
    </source>
</evidence>
<dbReference type="InterPro" id="IPR050267">
    <property type="entry name" value="Anti-sigma-factor_SerPK"/>
</dbReference>
<sequence>MLPPAPESVGAARRFVTESLSGLPDDTLHTAALVVSELATNCVLHAGSEFRIRVEPGSARIRIEVSDSGGGNVRVRRPTPSEAHGRGLQIVDALADAWGTVIDPADGHKTVWFILTID</sequence>
<dbReference type="GO" id="GO:0005524">
    <property type="term" value="F:ATP binding"/>
    <property type="evidence" value="ECO:0007669"/>
    <property type="project" value="UniProtKB-KW"/>
</dbReference>
<accession>A0ABY7JVZ8</accession>
<dbReference type="EMBL" id="CP097463">
    <property type="protein sequence ID" value="WAX55522.1"/>
    <property type="molecule type" value="Genomic_DNA"/>
</dbReference>
<keyword evidence="3" id="KW-0067">ATP-binding</keyword>
<dbReference type="PANTHER" id="PTHR35526:SF3">
    <property type="entry name" value="ANTI-SIGMA-F FACTOR RSBW"/>
    <property type="match status" value="1"/>
</dbReference>
<name>A0ABY7JVZ8_9ACTN</name>
<evidence type="ECO:0000259" key="2">
    <source>
        <dbReference type="Pfam" id="PF13581"/>
    </source>
</evidence>
<dbReference type="Proteomes" id="UP001164693">
    <property type="component" value="Chromosome"/>
</dbReference>
<dbReference type="Pfam" id="PF13581">
    <property type="entry name" value="HATPase_c_2"/>
    <property type="match status" value="1"/>
</dbReference>
<proteinExistence type="predicted"/>
<keyword evidence="3" id="KW-0547">Nucleotide-binding</keyword>
<organism evidence="3 4">
    <name type="scientific">Jatrophihabitans cynanchi</name>
    <dbReference type="NCBI Taxonomy" id="2944128"/>
    <lineage>
        <taxon>Bacteria</taxon>
        <taxon>Bacillati</taxon>
        <taxon>Actinomycetota</taxon>
        <taxon>Actinomycetes</taxon>
        <taxon>Jatrophihabitantales</taxon>
        <taxon>Jatrophihabitantaceae</taxon>
        <taxon>Jatrophihabitans</taxon>
    </lineage>
</organism>
<dbReference type="Gene3D" id="3.30.565.10">
    <property type="entry name" value="Histidine kinase-like ATPase, C-terminal domain"/>
    <property type="match status" value="1"/>
</dbReference>
<keyword evidence="4" id="KW-1185">Reference proteome</keyword>
<protein>
    <submittedName>
        <fullName evidence="3">ATP-binding protein</fullName>
    </submittedName>
</protein>
<evidence type="ECO:0000256" key="1">
    <source>
        <dbReference type="ARBA" id="ARBA00022527"/>
    </source>
</evidence>
<dbReference type="PANTHER" id="PTHR35526">
    <property type="entry name" value="ANTI-SIGMA-F FACTOR RSBW-RELATED"/>
    <property type="match status" value="1"/>
</dbReference>
<keyword evidence="1" id="KW-0723">Serine/threonine-protein kinase</keyword>
<dbReference type="InterPro" id="IPR003594">
    <property type="entry name" value="HATPase_dom"/>
</dbReference>
<dbReference type="SUPFAM" id="SSF55874">
    <property type="entry name" value="ATPase domain of HSP90 chaperone/DNA topoisomerase II/histidine kinase"/>
    <property type="match status" value="1"/>
</dbReference>
<evidence type="ECO:0000313" key="4">
    <source>
        <dbReference type="Proteomes" id="UP001164693"/>
    </source>
</evidence>
<dbReference type="InterPro" id="IPR036890">
    <property type="entry name" value="HATPase_C_sf"/>
</dbReference>
<gene>
    <name evidence="3" type="ORF">M6B22_13325</name>
</gene>
<reference evidence="3" key="1">
    <citation type="submission" date="2022-05" db="EMBL/GenBank/DDBJ databases">
        <title>Jatrophihabitans sp. SB3-54 whole genome sequence.</title>
        <authorList>
            <person name="Suh M.K."/>
            <person name="Eom M.K."/>
            <person name="Kim J.S."/>
            <person name="Kim H.S."/>
            <person name="Do H.E."/>
            <person name="Shin Y.K."/>
            <person name="Lee J.-S."/>
        </authorList>
    </citation>
    <scope>NUCLEOTIDE SEQUENCE</scope>
    <source>
        <strain evidence="3">SB3-54</strain>
    </source>
</reference>
<keyword evidence="1" id="KW-0808">Transferase</keyword>
<dbReference type="RefSeq" id="WP_269442038.1">
    <property type="nucleotide sequence ID" value="NZ_CP097463.1"/>
</dbReference>